<gene>
    <name evidence="1" type="ORF">MARLIPOL_18025</name>
</gene>
<sequence length="63" mass="7323">MELFKDETKRTEPKSLRELLHEYPNSSQEVIGEGTVRVDAEEVRQSKNYKEMVARLRESARAG</sequence>
<dbReference type="HOGENOM" id="CLU_2880610_0_0_6"/>
<reference evidence="1 2" key="1">
    <citation type="journal article" date="2013" name="Genome Announc.">
        <title>Draft Genome Sequence of the Moderately Halophilic Bacterium Marinobacter lipolyticus Strain SM19.</title>
        <authorList>
            <person name="Papke R.T."/>
            <person name="de la Haba R.R."/>
            <person name="Infante-Dominguez C."/>
            <person name="Perez D."/>
            <person name="Sanchez-Porro C."/>
            <person name="Lapierre P."/>
            <person name="Ventosa A."/>
        </authorList>
    </citation>
    <scope>NUCLEOTIDE SEQUENCE [LARGE SCALE GENOMIC DNA]</scope>
    <source>
        <strain evidence="1 2">SM19</strain>
    </source>
</reference>
<name>R8AW58_9GAMM</name>
<accession>R8AW58</accession>
<dbReference type="AlphaFoldDB" id="R8AW58"/>
<dbReference type="EMBL" id="ASAD01000028">
    <property type="protein sequence ID" value="EON90572.1"/>
    <property type="molecule type" value="Genomic_DNA"/>
</dbReference>
<proteinExistence type="predicted"/>
<protein>
    <submittedName>
        <fullName evidence="1">Uncharacterized protein</fullName>
    </submittedName>
</protein>
<evidence type="ECO:0000313" key="2">
    <source>
        <dbReference type="Proteomes" id="UP000016540"/>
    </source>
</evidence>
<dbReference type="Proteomes" id="UP000016540">
    <property type="component" value="Unassembled WGS sequence"/>
</dbReference>
<evidence type="ECO:0000313" key="1">
    <source>
        <dbReference type="EMBL" id="EON90572.1"/>
    </source>
</evidence>
<dbReference type="PATRIC" id="fig|1318628.3.peg.3598"/>
<comment type="caution">
    <text evidence="1">The sequence shown here is derived from an EMBL/GenBank/DDBJ whole genome shotgun (WGS) entry which is preliminary data.</text>
</comment>
<dbReference type="RefSeq" id="WP_012139857.1">
    <property type="nucleotide sequence ID" value="NZ_KE007308.1"/>
</dbReference>
<keyword evidence="2" id="KW-1185">Reference proteome</keyword>
<organism evidence="1 2">
    <name type="scientific">Marinobacter lipolyticus SM19</name>
    <dbReference type="NCBI Taxonomy" id="1318628"/>
    <lineage>
        <taxon>Bacteria</taxon>
        <taxon>Pseudomonadati</taxon>
        <taxon>Pseudomonadota</taxon>
        <taxon>Gammaproteobacteria</taxon>
        <taxon>Pseudomonadales</taxon>
        <taxon>Marinobacteraceae</taxon>
        <taxon>Marinobacter</taxon>
    </lineage>
</organism>